<sequence>MGEYEWDSKIAYLSKTRELYYNDDYLEFLVRSVWKINAPVRIVDFGCGYGYLGTKLMPLMPEGSVYTGIDAGRQLIAHAETIFREAPYPTHFILGDIRELELEETYDLAVCHAFLLHMEQPKDILRKMIGCLPNGGRIICFEPHWISTMANYYVDGHRHSDFVQMGVLQKLFERDAERCGKDGNIGMKLPVYLSQLGVKRIECRVSDKVNVRDPDAITGEAEDLYDAIKEDGFGADPGEEEAFVANLVRRGVSHEEAHAAYKSEAYSSKIFQRDVPLTYAATMKITTGVVER</sequence>
<dbReference type="CDD" id="cd02440">
    <property type="entry name" value="AdoMet_MTases"/>
    <property type="match status" value="1"/>
</dbReference>
<dbReference type="Gene3D" id="1.10.150.350">
    <property type="match status" value="1"/>
</dbReference>
<evidence type="ECO:0000313" key="2">
    <source>
        <dbReference type="EMBL" id="RTE11753.1"/>
    </source>
</evidence>
<keyword evidence="2" id="KW-0808">Transferase</keyword>
<accession>A0A3S0A7X7</accession>
<protein>
    <submittedName>
        <fullName evidence="2">Methyltransferase domain-containing protein</fullName>
    </submittedName>
</protein>
<proteinExistence type="predicted"/>
<keyword evidence="2" id="KW-0489">Methyltransferase</keyword>
<dbReference type="RefSeq" id="WP_126139183.1">
    <property type="nucleotide sequence ID" value="NZ_RXHU01000002.1"/>
</dbReference>
<dbReference type="GO" id="GO:0008168">
    <property type="term" value="F:methyltransferase activity"/>
    <property type="evidence" value="ECO:0007669"/>
    <property type="project" value="UniProtKB-KW"/>
</dbReference>
<dbReference type="EMBL" id="RXHU01000002">
    <property type="protein sequence ID" value="RTE11753.1"/>
    <property type="molecule type" value="Genomic_DNA"/>
</dbReference>
<dbReference type="Proteomes" id="UP000276128">
    <property type="component" value="Unassembled WGS sequence"/>
</dbReference>
<evidence type="ECO:0000313" key="3">
    <source>
        <dbReference type="Proteomes" id="UP000276128"/>
    </source>
</evidence>
<dbReference type="GO" id="GO:0032259">
    <property type="term" value="P:methylation"/>
    <property type="evidence" value="ECO:0007669"/>
    <property type="project" value="UniProtKB-KW"/>
</dbReference>
<dbReference type="PANTHER" id="PTHR43861">
    <property type="entry name" value="TRANS-ACONITATE 2-METHYLTRANSFERASE-RELATED"/>
    <property type="match status" value="1"/>
</dbReference>
<dbReference type="AlphaFoldDB" id="A0A3S0A7X7"/>
<reference evidence="2 3" key="1">
    <citation type="submission" date="2018-12" db="EMBL/GenBank/DDBJ databases">
        <title>Bacillus ochoae sp. nov., Paenibacillus whitsoniae sp. nov., Paenibacillus spiritus sp. nov. Isolated from the Mars Exploration Rover during spacecraft assembly.</title>
        <authorList>
            <person name="Seuylemezian A."/>
            <person name="Vaishampayan P."/>
        </authorList>
    </citation>
    <scope>NUCLEOTIDE SEQUENCE [LARGE SCALE GENOMIC DNA]</scope>
    <source>
        <strain evidence="2 3">MER 54</strain>
    </source>
</reference>
<organism evidence="2 3">
    <name type="scientific">Paenibacillus whitsoniae</name>
    <dbReference type="NCBI Taxonomy" id="2496558"/>
    <lineage>
        <taxon>Bacteria</taxon>
        <taxon>Bacillati</taxon>
        <taxon>Bacillota</taxon>
        <taxon>Bacilli</taxon>
        <taxon>Bacillales</taxon>
        <taxon>Paenibacillaceae</taxon>
        <taxon>Paenibacillus</taxon>
    </lineage>
</organism>
<evidence type="ECO:0000259" key="1">
    <source>
        <dbReference type="Pfam" id="PF13847"/>
    </source>
</evidence>
<dbReference type="Gene3D" id="3.40.50.150">
    <property type="entry name" value="Vaccinia Virus protein VP39"/>
    <property type="match status" value="1"/>
</dbReference>
<dbReference type="Pfam" id="PF13847">
    <property type="entry name" value="Methyltransf_31"/>
    <property type="match status" value="1"/>
</dbReference>
<keyword evidence="3" id="KW-1185">Reference proteome</keyword>
<comment type="caution">
    <text evidence="2">The sequence shown here is derived from an EMBL/GenBank/DDBJ whole genome shotgun (WGS) entry which is preliminary data.</text>
</comment>
<dbReference type="InterPro" id="IPR029063">
    <property type="entry name" value="SAM-dependent_MTases_sf"/>
</dbReference>
<feature type="domain" description="Methyltransferase" evidence="1">
    <location>
        <begin position="40"/>
        <end position="144"/>
    </location>
</feature>
<dbReference type="InterPro" id="IPR025714">
    <property type="entry name" value="Methyltranfer_dom"/>
</dbReference>
<name>A0A3S0A7X7_9BACL</name>
<gene>
    <name evidence="2" type="ORF">EJQ19_00125</name>
</gene>
<dbReference type="SUPFAM" id="SSF53335">
    <property type="entry name" value="S-adenosyl-L-methionine-dependent methyltransferases"/>
    <property type="match status" value="1"/>
</dbReference>
<dbReference type="OrthoDB" id="2005133at2"/>